<evidence type="ECO:0000256" key="1">
    <source>
        <dbReference type="SAM" id="MobiDB-lite"/>
    </source>
</evidence>
<organism evidence="2 3">
    <name type="scientific">Delftia deserti</name>
    <dbReference type="NCBI Taxonomy" id="1651218"/>
    <lineage>
        <taxon>Bacteria</taxon>
        <taxon>Pseudomonadati</taxon>
        <taxon>Pseudomonadota</taxon>
        <taxon>Betaproteobacteria</taxon>
        <taxon>Burkholderiales</taxon>
        <taxon>Comamonadaceae</taxon>
        <taxon>Delftia</taxon>
    </lineage>
</organism>
<dbReference type="InterPro" id="IPR006522">
    <property type="entry name" value="Phage_virion_morphogenesis"/>
</dbReference>
<evidence type="ECO:0000313" key="2">
    <source>
        <dbReference type="EMBL" id="MFD2317981.1"/>
    </source>
</evidence>
<comment type="caution">
    <text evidence="2">The sequence shown here is derived from an EMBL/GenBank/DDBJ whole genome shotgun (WGS) entry which is preliminary data.</text>
</comment>
<dbReference type="Proteomes" id="UP001597287">
    <property type="component" value="Unassembled WGS sequence"/>
</dbReference>
<accession>A0ABW5EIY6</accession>
<dbReference type="EMBL" id="JBHUIG010000003">
    <property type="protein sequence ID" value="MFD2317981.1"/>
    <property type="molecule type" value="Genomic_DNA"/>
</dbReference>
<dbReference type="RefSeq" id="WP_380104689.1">
    <property type="nucleotide sequence ID" value="NZ_JBHSIH010000001.1"/>
</dbReference>
<proteinExistence type="predicted"/>
<dbReference type="Pfam" id="PF05069">
    <property type="entry name" value="Phage_tail_S"/>
    <property type="match status" value="1"/>
</dbReference>
<gene>
    <name evidence="2" type="ORF">ACFSPV_04650</name>
</gene>
<name>A0ABW5EIY6_9BURK</name>
<reference evidence="3" key="1">
    <citation type="journal article" date="2019" name="Int. J. Syst. Evol. Microbiol.">
        <title>The Global Catalogue of Microorganisms (GCM) 10K type strain sequencing project: providing services to taxonomists for standard genome sequencing and annotation.</title>
        <authorList>
            <consortium name="The Broad Institute Genomics Platform"/>
            <consortium name="The Broad Institute Genome Sequencing Center for Infectious Disease"/>
            <person name="Wu L."/>
            <person name="Ma J."/>
        </authorList>
    </citation>
    <scope>NUCLEOTIDE SEQUENCE [LARGE SCALE GENOMIC DNA]</scope>
    <source>
        <strain evidence="3">CCUG 62793</strain>
    </source>
</reference>
<feature type="region of interest" description="Disordered" evidence="1">
    <location>
        <begin position="44"/>
        <end position="69"/>
    </location>
</feature>
<evidence type="ECO:0000313" key="3">
    <source>
        <dbReference type="Proteomes" id="UP001597287"/>
    </source>
</evidence>
<sequence>MLDVRIDDRAFVDYLAQVRQRLSDLTPVMQGIGMEMEGRISARFESRTDPGGNSWAPWEPSTRESYPEDGNRRLLDRYGDMLASLNHSADANSVRVGFGDPVAVYHEWGTQHMARRGMVFGDPDAGTLADEDAAAVLDIISVWLDQA</sequence>
<protein>
    <submittedName>
        <fullName evidence="2">Phage virion morphogenesis protein</fullName>
    </submittedName>
</protein>
<keyword evidence="3" id="KW-1185">Reference proteome</keyword>